<sequence>MLLVHGKKLAKIKEFTDNTQACTSCKSFDLRVKIFKQYQHVYMIPVYPVGDKVVEIRCKQCDEPILQESLKKEYAKKGRAPFYFYSLFILIALIIGWAVYADGRDKKNTALWVASPRAGDVYIIKREKSGVTLYSFLKAANVAGDSIQLYQNHLEYTGKVTALNNDDYFELADMLSISKQGLQQLLDKGLIDEVKRDYDEADGFNRLK</sequence>
<dbReference type="EMBL" id="LWBO01000034">
    <property type="protein sequence ID" value="OQP43903.1"/>
    <property type="molecule type" value="Genomic_DNA"/>
</dbReference>
<organism evidence="2 3">
    <name type="scientific">Niastella koreensis</name>
    <dbReference type="NCBI Taxonomy" id="354356"/>
    <lineage>
        <taxon>Bacteria</taxon>
        <taxon>Pseudomonadati</taxon>
        <taxon>Bacteroidota</taxon>
        <taxon>Chitinophagia</taxon>
        <taxon>Chitinophagales</taxon>
        <taxon>Chitinophagaceae</taxon>
        <taxon>Niastella</taxon>
    </lineage>
</organism>
<reference evidence="2 3" key="1">
    <citation type="submission" date="2016-04" db="EMBL/GenBank/DDBJ databases">
        <authorList>
            <person name="Chen L."/>
            <person name="Zhuang W."/>
            <person name="Wang G."/>
        </authorList>
    </citation>
    <scope>NUCLEOTIDE SEQUENCE [LARGE SCALE GENOMIC DNA]</scope>
    <source>
        <strain evidence="3">GR20</strain>
    </source>
</reference>
<keyword evidence="1" id="KW-0812">Transmembrane</keyword>
<protein>
    <recommendedName>
        <fullName evidence="4">Zinc-ribbon 15 domain-containing protein</fullName>
    </recommendedName>
</protein>
<evidence type="ECO:0000313" key="3">
    <source>
        <dbReference type="Proteomes" id="UP000192277"/>
    </source>
</evidence>
<proteinExistence type="predicted"/>
<comment type="caution">
    <text evidence="2">The sequence shown here is derived from an EMBL/GenBank/DDBJ whole genome shotgun (WGS) entry which is preliminary data.</text>
</comment>
<accession>A0ABX3NS52</accession>
<name>A0ABX3NS52_9BACT</name>
<keyword evidence="1" id="KW-1133">Transmembrane helix</keyword>
<evidence type="ECO:0000313" key="2">
    <source>
        <dbReference type="EMBL" id="OQP43903.1"/>
    </source>
</evidence>
<evidence type="ECO:0008006" key="4">
    <source>
        <dbReference type="Google" id="ProtNLM"/>
    </source>
</evidence>
<evidence type="ECO:0000256" key="1">
    <source>
        <dbReference type="SAM" id="Phobius"/>
    </source>
</evidence>
<keyword evidence="1" id="KW-0472">Membrane</keyword>
<dbReference type="RefSeq" id="WP_014218896.1">
    <property type="nucleotide sequence ID" value="NZ_LWBO01000034.1"/>
</dbReference>
<keyword evidence="3" id="KW-1185">Reference proteome</keyword>
<gene>
    <name evidence="2" type="ORF">A4D02_10520</name>
</gene>
<feature type="transmembrane region" description="Helical" evidence="1">
    <location>
        <begin position="82"/>
        <end position="100"/>
    </location>
</feature>
<dbReference type="Proteomes" id="UP000192277">
    <property type="component" value="Unassembled WGS sequence"/>
</dbReference>